<dbReference type="RefSeq" id="WP_029095056.1">
    <property type="nucleotide sequence ID" value="NZ_CAADJA010000002.1"/>
</dbReference>
<evidence type="ECO:0000256" key="7">
    <source>
        <dbReference type="ARBA" id="ARBA00023136"/>
    </source>
</evidence>
<accession>A0A2C6DPE1</accession>
<sequence>MVQIIALVIVAITVFLLIKQYETRMVLIGSGLALCIVGLAPMNALDAFGTGMTSGNLIQAICASMGFAYVMKYTECDMHLVRALAGGMNKLGFFLIPVTVIVTFFINIAIPSAAGCAAAVGATLIPLLIGARIHPAIAGAAVLSGTIGSFLSPGFSHNAFVSNLYNEVMAGTSGYQHMSIIDLIQYHAKYSLALGGIAAVGLSIVALVRKEYRVELADSGTAQAASDVETKVAVKTNYLYATAPFVPLVLLLVGGLTTWLGNIKMGVPAAMVIGAIYALIITRCNPSTMTKQFFNGMGHAYGDVLGIIIAAGVFAAGLQSSGLIETFITFLKVHPEFARWGGTIGPFLMGAITGSGDAAALAFNGTVTRQALDLGYTIPDLGMAAAMTGALGRTMSPIAGVVIVCAGLANVNPVELVKRTGPSMIVAVIFVALVML</sequence>
<dbReference type="InterPro" id="IPR004669">
    <property type="entry name" value="C4_dicarb_anaerob_car"/>
</dbReference>
<evidence type="ECO:0000256" key="1">
    <source>
        <dbReference type="ARBA" id="ARBA00004651"/>
    </source>
</evidence>
<keyword evidence="6 8" id="KW-1133">Transmembrane helix</keyword>
<dbReference type="EMBL" id="PDDX01000001">
    <property type="protein sequence ID" value="PHI31087.1"/>
    <property type="molecule type" value="Genomic_DNA"/>
</dbReference>
<dbReference type="OrthoDB" id="1675518at2"/>
<keyword evidence="7 8" id="KW-0472">Membrane</keyword>
<dbReference type="Proteomes" id="UP000373449">
    <property type="component" value="Unassembled WGS sequence"/>
</dbReference>
<dbReference type="EMBL" id="CAADJA010000002">
    <property type="protein sequence ID" value="VFS51323.1"/>
    <property type="molecule type" value="Genomic_DNA"/>
</dbReference>
<feature type="transmembrane region" description="Helical" evidence="8">
    <location>
        <begin position="136"/>
        <end position="155"/>
    </location>
</feature>
<evidence type="ECO:0000313" key="11">
    <source>
        <dbReference type="Proteomes" id="UP000224974"/>
    </source>
</evidence>
<feature type="transmembrane region" description="Helical" evidence="8">
    <location>
        <begin position="304"/>
        <end position="324"/>
    </location>
</feature>
<evidence type="ECO:0000313" key="10">
    <source>
        <dbReference type="EMBL" id="VFS51323.1"/>
    </source>
</evidence>
<feature type="transmembrane region" description="Helical" evidence="8">
    <location>
        <begin position="238"/>
        <end position="259"/>
    </location>
</feature>
<organism evidence="9 11">
    <name type="scientific">Budvicia aquatica</name>
    <dbReference type="NCBI Taxonomy" id="82979"/>
    <lineage>
        <taxon>Bacteria</taxon>
        <taxon>Pseudomonadati</taxon>
        <taxon>Pseudomonadota</taxon>
        <taxon>Gammaproteobacteria</taxon>
        <taxon>Enterobacterales</taxon>
        <taxon>Budviciaceae</taxon>
        <taxon>Budvicia</taxon>
    </lineage>
</organism>
<reference evidence="9" key="1">
    <citation type="submission" date="2017-09" db="EMBL/GenBank/DDBJ databases">
        <title>FDA dAtabase for Regulatory Grade micrObial Sequences (FDA-ARGOS): Supporting development and validation of Infectious Disease Dx tests.</title>
        <authorList>
            <person name="Minogue T."/>
            <person name="Wolcott M."/>
            <person name="Wasieloski L."/>
            <person name="Aguilar W."/>
            <person name="Moore D."/>
            <person name="Tallon L.J."/>
            <person name="Sadzewicz L."/>
            <person name="Ott S."/>
            <person name="Zhao X."/>
            <person name="Nagaraj S."/>
            <person name="Vavikolanu K."/>
            <person name="Aluvathingal J."/>
            <person name="Nadendla S."/>
            <person name="Sichtig H."/>
        </authorList>
    </citation>
    <scope>NUCLEOTIDE SEQUENCE</scope>
    <source>
        <strain evidence="9">FDAARGOS_387</strain>
    </source>
</reference>
<evidence type="ECO:0000256" key="4">
    <source>
        <dbReference type="ARBA" id="ARBA00022475"/>
    </source>
</evidence>
<evidence type="ECO:0000256" key="6">
    <source>
        <dbReference type="ARBA" id="ARBA00022989"/>
    </source>
</evidence>
<dbReference type="PANTHER" id="PTHR42002:SF2">
    <property type="entry name" value="ANAEROBIC C4-DICARBOXYLATE TRANSPORTER DCUC-RELATED"/>
    <property type="match status" value="1"/>
</dbReference>
<evidence type="ECO:0000256" key="2">
    <source>
        <dbReference type="ARBA" id="ARBA00005275"/>
    </source>
</evidence>
<dbReference type="InterPro" id="IPR018385">
    <property type="entry name" value="C4_dicarb_anaerob_car-like"/>
</dbReference>
<dbReference type="Pfam" id="PF03606">
    <property type="entry name" value="DcuC"/>
    <property type="match status" value="1"/>
</dbReference>
<comment type="subcellular location">
    <subcellularLocation>
        <location evidence="1">Cell membrane</location>
        <topology evidence="1">Multi-pass membrane protein</topology>
    </subcellularLocation>
</comment>
<evidence type="ECO:0000313" key="9">
    <source>
        <dbReference type="EMBL" id="PHI31087.1"/>
    </source>
</evidence>
<dbReference type="GO" id="GO:0015556">
    <property type="term" value="F:C4-dicarboxylate transmembrane transporter activity"/>
    <property type="evidence" value="ECO:0007669"/>
    <property type="project" value="InterPro"/>
</dbReference>
<evidence type="ECO:0000256" key="5">
    <source>
        <dbReference type="ARBA" id="ARBA00022692"/>
    </source>
</evidence>
<dbReference type="Proteomes" id="UP000224974">
    <property type="component" value="Unassembled WGS sequence"/>
</dbReference>
<keyword evidence="11" id="KW-1185">Reference proteome</keyword>
<evidence type="ECO:0000256" key="8">
    <source>
        <dbReference type="SAM" id="Phobius"/>
    </source>
</evidence>
<keyword evidence="4" id="KW-1003">Cell membrane</keyword>
<evidence type="ECO:0000256" key="3">
    <source>
        <dbReference type="ARBA" id="ARBA00022448"/>
    </source>
</evidence>
<feature type="transmembrane region" description="Helical" evidence="8">
    <location>
        <begin position="265"/>
        <end position="284"/>
    </location>
</feature>
<dbReference type="NCBIfam" id="TIGR00771">
    <property type="entry name" value="DcuC"/>
    <property type="match status" value="1"/>
</dbReference>
<dbReference type="PANTHER" id="PTHR42002">
    <property type="entry name" value="ANAEROBIC C4-DICARBOXYLATE TRANSPORTER DCUC-RELATED"/>
    <property type="match status" value="1"/>
</dbReference>
<feature type="transmembrane region" description="Helical" evidence="8">
    <location>
        <begin position="26"/>
        <end position="45"/>
    </location>
</feature>
<feature type="transmembrane region" description="Helical" evidence="8">
    <location>
        <begin position="57"/>
        <end position="74"/>
    </location>
</feature>
<dbReference type="STRING" id="1111728.GCA_000427805_02351"/>
<gene>
    <name evidence="10" type="primary">dcuD_9</name>
    <name evidence="9" type="ORF">CRN84_17975</name>
    <name evidence="10" type="ORF">NCTC12282_04966</name>
</gene>
<keyword evidence="5 8" id="KW-0812">Transmembrane</keyword>
<feature type="transmembrane region" description="Helical" evidence="8">
    <location>
        <begin position="94"/>
        <end position="124"/>
    </location>
</feature>
<name>A0A2C6DPE1_9GAMM</name>
<reference evidence="10 12" key="3">
    <citation type="submission" date="2019-03" db="EMBL/GenBank/DDBJ databases">
        <authorList>
            <consortium name="Pathogen Informatics"/>
        </authorList>
    </citation>
    <scope>NUCLEOTIDE SEQUENCE [LARGE SCALE GENOMIC DNA]</scope>
    <source>
        <strain evidence="10 12">NCTC12282</strain>
    </source>
</reference>
<keyword evidence="3" id="KW-0813">Transport</keyword>
<dbReference type="AlphaFoldDB" id="A0A2C6DPE1"/>
<protein>
    <submittedName>
        <fullName evidence="9">C4-dicarboxylate ABC transporter</fullName>
    </submittedName>
    <submittedName>
        <fullName evidence="10">Cryptic C4-dicarboxylate transporter DcuD</fullName>
    </submittedName>
</protein>
<evidence type="ECO:0000313" key="12">
    <source>
        <dbReference type="Proteomes" id="UP000373449"/>
    </source>
</evidence>
<dbReference type="NCBIfam" id="NF037994">
    <property type="entry name" value="DcuC_1"/>
    <property type="match status" value="1"/>
</dbReference>
<feature type="transmembrane region" description="Helical" evidence="8">
    <location>
        <begin position="190"/>
        <end position="208"/>
    </location>
</feature>
<reference evidence="11" key="2">
    <citation type="submission" date="2017-09" db="EMBL/GenBank/DDBJ databases">
        <title>FDA dAtabase for Regulatory Grade micrObial Sequences (FDA-ARGOS): Supporting development and validation of Infectious Disease Dx tests.</title>
        <authorList>
            <person name="Minogue T."/>
            <person name="Wolcott M."/>
            <person name="Wasieloski L."/>
            <person name="Aguilar W."/>
            <person name="Moore D."/>
            <person name="Tallon L."/>
            <person name="Sadzewicz L."/>
            <person name="Ott S."/>
            <person name="Zhao X."/>
            <person name="Nagaraj S."/>
            <person name="Vavikolanu K."/>
            <person name="Aluvathingal J."/>
            <person name="Nadendla S."/>
            <person name="Sichtig H."/>
        </authorList>
    </citation>
    <scope>NUCLEOTIDE SEQUENCE [LARGE SCALE GENOMIC DNA]</scope>
    <source>
        <strain evidence="11">FDAARGOS_387</strain>
    </source>
</reference>
<comment type="similarity">
    <text evidence="2">Belongs to the DcuC/DcuD transporter (TC 2.A.61) family.</text>
</comment>
<proteinExistence type="inferred from homology"/>
<dbReference type="GO" id="GO:0005886">
    <property type="term" value="C:plasma membrane"/>
    <property type="evidence" value="ECO:0007669"/>
    <property type="project" value="UniProtKB-SubCell"/>
</dbReference>